<comment type="similarity">
    <text evidence="4 16">Belongs to the glycosyltransferase 2 family. GalNAc-T subfamily.</text>
</comment>
<evidence type="ECO:0000259" key="17">
    <source>
        <dbReference type="SMART" id="SM00458"/>
    </source>
</evidence>
<dbReference type="SUPFAM" id="SSF50370">
    <property type="entry name" value="Ricin B-like lectins"/>
    <property type="match status" value="1"/>
</dbReference>
<keyword evidence="19" id="KW-1185">Reference proteome</keyword>
<dbReference type="InterPro" id="IPR045885">
    <property type="entry name" value="GalNAc-T"/>
</dbReference>
<dbReference type="EC" id="2.4.1.-" evidence="16"/>
<dbReference type="Gene3D" id="2.80.10.50">
    <property type="match status" value="1"/>
</dbReference>
<dbReference type="EMBL" id="JH668281">
    <property type="protein sequence ID" value="KAG6440637.1"/>
    <property type="molecule type" value="Genomic_DNA"/>
</dbReference>
<dbReference type="PANTHER" id="PTHR11675">
    <property type="entry name" value="N-ACETYLGALACTOSAMINYLTRANSFERASE"/>
    <property type="match status" value="1"/>
</dbReference>
<dbReference type="Proteomes" id="UP000791440">
    <property type="component" value="Unassembled WGS sequence"/>
</dbReference>
<organism evidence="18 19">
    <name type="scientific">Manduca sexta</name>
    <name type="common">Tobacco hawkmoth</name>
    <name type="synonym">Tobacco hornworm</name>
    <dbReference type="NCBI Taxonomy" id="7130"/>
    <lineage>
        <taxon>Eukaryota</taxon>
        <taxon>Metazoa</taxon>
        <taxon>Ecdysozoa</taxon>
        <taxon>Arthropoda</taxon>
        <taxon>Hexapoda</taxon>
        <taxon>Insecta</taxon>
        <taxon>Pterygota</taxon>
        <taxon>Neoptera</taxon>
        <taxon>Endopterygota</taxon>
        <taxon>Lepidoptera</taxon>
        <taxon>Glossata</taxon>
        <taxon>Ditrysia</taxon>
        <taxon>Bombycoidea</taxon>
        <taxon>Sphingidae</taxon>
        <taxon>Sphinginae</taxon>
        <taxon>Sphingini</taxon>
        <taxon>Manduca</taxon>
    </lineage>
</organism>
<keyword evidence="12 16" id="KW-0333">Golgi apparatus</keyword>
<dbReference type="InterPro" id="IPR001173">
    <property type="entry name" value="Glyco_trans_2-like"/>
</dbReference>
<dbReference type="InterPro" id="IPR029044">
    <property type="entry name" value="Nucleotide-diphossugar_trans"/>
</dbReference>
<dbReference type="GO" id="GO:0030246">
    <property type="term" value="F:carbohydrate binding"/>
    <property type="evidence" value="ECO:0007669"/>
    <property type="project" value="UniProtKB-KW"/>
</dbReference>
<accession>A0A921YK50</accession>
<evidence type="ECO:0000256" key="14">
    <source>
        <dbReference type="ARBA" id="ARBA00023157"/>
    </source>
</evidence>
<keyword evidence="9 16" id="KW-0430">Lectin</keyword>
<keyword evidence="5 16" id="KW-0328">Glycosyltransferase</keyword>
<evidence type="ECO:0000256" key="9">
    <source>
        <dbReference type="ARBA" id="ARBA00022734"/>
    </source>
</evidence>
<comment type="pathway">
    <text evidence="3 16">Protein modification; protein glycosylation.</text>
</comment>
<dbReference type="GO" id="GO:0004653">
    <property type="term" value="F:polypeptide N-acetylgalactosaminyltransferase activity"/>
    <property type="evidence" value="ECO:0007669"/>
    <property type="project" value="UniProtKB-ARBA"/>
</dbReference>
<dbReference type="Pfam" id="PF00535">
    <property type="entry name" value="Glycos_transf_2"/>
    <property type="match status" value="1"/>
</dbReference>
<evidence type="ECO:0000256" key="2">
    <source>
        <dbReference type="ARBA" id="ARBA00004323"/>
    </source>
</evidence>
<evidence type="ECO:0000313" key="19">
    <source>
        <dbReference type="Proteomes" id="UP000791440"/>
    </source>
</evidence>
<evidence type="ECO:0000256" key="4">
    <source>
        <dbReference type="ARBA" id="ARBA00005680"/>
    </source>
</evidence>
<keyword evidence="15 16" id="KW-0464">Manganese</keyword>
<reference evidence="18" key="2">
    <citation type="submission" date="2020-12" db="EMBL/GenBank/DDBJ databases">
        <authorList>
            <person name="Kanost M."/>
        </authorList>
    </citation>
    <scope>NUCLEOTIDE SEQUENCE</scope>
</reference>
<evidence type="ECO:0000256" key="16">
    <source>
        <dbReference type="RuleBase" id="RU361242"/>
    </source>
</evidence>
<dbReference type="PANTHER" id="PTHR11675:SF131">
    <property type="entry name" value="POLYPEPTIDE N-ACETYLGALACTOSAMINYLTRANSFERASE 9-RELATED"/>
    <property type="match status" value="1"/>
</dbReference>
<keyword evidence="10" id="KW-0735">Signal-anchor</keyword>
<keyword evidence="14 16" id="KW-1015">Disulfide bond</keyword>
<evidence type="ECO:0000256" key="6">
    <source>
        <dbReference type="ARBA" id="ARBA00022679"/>
    </source>
</evidence>
<dbReference type="InterPro" id="IPR035992">
    <property type="entry name" value="Ricin_B-like_lectins"/>
</dbReference>
<evidence type="ECO:0000256" key="8">
    <source>
        <dbReference type="ARBA" id="ARBA00022723"/>
    </source>
</evidence>
<dbReference type="Pfam" id="PF00652">
    <property type="entry name" value="Ricin_B_lectin"/>
    <property type="match status" value="1"/>
</dbReference>
<name>A0A921YK50_MANSE</name>
<comment type="caution">
    <text evidence="18">The sequence shown here is derived from an EMBL/GenBank/DDBJ whole genome shotgun (WGS) entry which is preliminary data.</text>
</comment>
<dbReference type="GO" id="GO:0006493">
    <property type="term" value="P:protein O-linked glycosylation"/>
    <property type="evidence" value="ECO:0007669"/>
    <property type="project" value="TreeGrafter"/>
</dbReference>
<dbReference type="AlphaFoldDB" id="A0A921YK50"/>
<keyword evidence="11 16" id="KW-1133">Transmembrane helix</keyword>
<dbReference type="PROSITE" id="PS50231">
    <property type="entry name" value="RICIN_B_LECTIN"/>
    <property type="match status" value="1"/>
</dbReference>
<feature type="transmembrane region" description="Helical" evidence="16">
    <location>
        <begin position="6"/>
        <end position="23"/>
    </location>
</feature>
<protein>
    <recommendedName>
        <fullName evidence="16">Polypeptide N-acetylgalactosaminyltransferase</fullName>
        <ecNumber evidence="16">2.4.1.-</ecNumber>
    </recommendedName>
    <alternativeName>
        <fullName evidence="16">Protein-UDP acetylgalactosaminyltransferase</fullName>
    </alternativeName>
</protein>
<evidence type="ECO:0000256" key="15">
    <source>
        <dbReference type="ARBA" id="ARBA00023211"/>
    </source>
</evidence>
<comment type="cofactor">
    <cofactor evidence="1 16">
        <name>Mn(2+)</name>
        <dbReference type="ChEBI" id="CHEBI:29035"/>
    </cofactor>
</comment>
<dbReference type="GO" id="GO:0046872">
    <property type="term" value="F:metal ion binding"/>
    <property type="evidence" value="ECO:0007669"/>
    <property type="project" value="UniProtKB-KW"/>
</dbReference>
<dbReference type="InterPro" id="IPR000772">
    <property type="entry name" value="Ricin_B_lectin"/>
</dbReference>
<keyword evidence="13 16" id="KW-0472">Membrane</keyword>
<dbReference type="FunFam" id="3.90.550.10:FF:000021">
    <property type="entry name" value="Polypeptide N-acetylgalactosaminyltransferase"/>
    <property type="match status" value="1"/>
</dbReference>
<dbReference type="CDD" id="cd23462">
    <property type="entry name" value="beta-trefoil_Ricin_Pgant9-like"/>
    <property type="match status" value="1"/>
</dbReference>
<keyword evidence="7 16" id="KW-0812">Transmembrane</keyword>
<dbReference type="CDD" id="cd02510">
    <property type="entry name" value="pp-GalNAc-T"/>
    <property type="match status" value="1"/>
</dbReference>
<evidence type="ECO:0000256" key="10">
    <source>
        <dbReference type="ARBA" id="ARBA00022968"/>
    </source>
</evidence>
<dbReference type="GO" id="GO:0000139">
    <property type="term" value="C:Golgi membrane"/>
    <property type="evidence" value="ECO:0007669"/>
    <property type="project" value="UniProtKB-SubCell"/>
</dbReference>
<comment type="subcellular location">
    <subcellularLocation>
        <location evidence="2 16">Golgi apparatus membrane</location>
        <topology evidence="2 16">Single-pass type II membrane protein</topology>
    </subcellularLocation>
</comment>
<dbReference type="SUPFAM" id="SSF53448">
    <property type="entry name" value="Nucleotide-diphospho-sugar transferases"/>
    <property type="match status" value="1"/>
</dbReference>
<proteinExistence type="inferred from homology"/>
<evidence type="ECO:0000256" key="1">
    <source>
        <dbReference type="ARBA" id="ARBA00001936"/>
    </source>
</evidence>
<evidence type="ECO:0000313" key="18">
    <source>
        <dbReference type="EMBL" id="KAG6440637.1"/>
    </source>
</evidence>
<evidence type="ECO:0000256" key="13">
    <source>
        <dbReference type="ARBA" id="ARBA00023136"/>
    </source>
</evidence>
<sequence>MLKKAIKVLIVVVVMWFVSLITIEREHKSKMSDEELYQVALNKFRVKRNANASSSDFKVWQHFPAVNTLLSIEEKLSMIKGFDFPPGIDGRPVILEKDLRTYIKQLISKGWREHAFNEFVSDLIPMNRSLMDPRDEWCKYRNYSRDLPKVGVIICFHNEAWSTLIRTVTSVLDRSPGYLLEDVILVDDFSDMPHLSERLDEYIRTVPKVTLVRLKRREGLIRARLSGIQYTNAPVILFLDSHCECAKGWLEPLLDRIAENPKRIVSPVVDHIHENTFEYISQDVQDLQIGGFNWALNFVWRAVPYSIISKRRYAAAPIETPAISGGLFAVDKEYFQKLGAYDEGFDVWGAENLELSFKTWMCGGSLEIVPCSHVGHVFRKKFPYKTKGETFKRNFMRLAEVWMDDYAKYFYERLGHEREDIGDVSQRKKLRESLNCKSFQWYLENVYPELELPDSYVASGQIYNINNGLCLDSANSLQNIQEVVNLKLCHFHGGNQYWVYTKDGEIRRDDMCLDYFLNSITLFICRGGSSSQIWIYDEKTKNIKHKTTQLCLGAAKFQVGYKLTLENCFKSSHQKWMMENYATDKQRVGLTPIPIQVV</sequence>
<evidence type="ECO:0000256" key="7">
    <source>
        <dbReference type="ARBA" id="ARBA00022692"/>
    </source>
</evidence>
<keyword evidence="6 16" id="KW-0808">Transferase</keyword>
<reference evidence="18" key="1">
    <citation type="journal article" date="2016" name="Insect Biochem. Mol. Biol.">
        <title>Multifaceted biological insights from a draft genome sequence of the tobacco hornworm moth, Manduca sexta.</title>
        <authorList>
            <person name="Kanost M.R."/>
            <person name="Arrese E.L."/>
            <person name="Cao X."/>
            <person name="Chen Y.R."/>
            <person name="Chellapilla S."/>
            <person name="Goldsmith M.R."/>
            <person name="Grosse-Wilde E."/>
            <person name="Heckel D.G."/>
            <person name="Herndon N."/>
            <person name="Jiang H."/>
            <person name="Papanicolaou A."/>
            <person name="Qu J."/>
            <person name="Soulages J.L."/>
            <person name="Vogel H."/>
            <person name="Walters J."/>
            <person name="Waterhouse R.M."/>
            <person name="Ahn S.J."/>
            <person name="Almeida F.C."/>
            <person name="An C."/>
            <person name="Aqrawi P."/>
            <person name="Bretschneider A."/>
            <person name="Bryant W.B."/>
            <person name="Bucks S."/>
            <person name="Chao H."/>
            <person name="Chevignon G."/>
            <person name="Christen J.M."/>
            <person name="Clarke D.F."/>
            <person name="Dittmer N.T."/>
            <person name="Ferguson L.C.F."/>
            <person name="Garavelou S."/>
            <person name="Gordon K.H.J."/>
            <person name="Gunaratna R.T."/>
            <person name="Han Y."/>
            <person name="Hauser F."/>
            <person name="He Y."/>
            <person name="Heidel-Fischer H."/>
            <person name="Hirsh A."/>
            <person name="Hu Y."/>
            <person name="Jiang H."/>
            <person name="Kalra D."/>
            <person name="Klinner C."/>
            <person name="Konig C."/>
            <person name="Kovar C."/>
            <person name="Kroll A.R."/>
            <person name="Kuwar S.S."/>
            <person name="Lee S.L."/>
            <person name="Lehman R."/>
            <person name="Li K."/>
            <person name="Li Z."/>
            <person name="Liang H."/>
            <person name="Lovelace S."/>
            <person name="Lu Z."/>
            <person name="Mansfield J.H."/>
            <person name="McCulloch K.J."/>
            <person name="Mathew T."/>
            <person name="Morton B."/>
            <person name="Muzny D.M."/>
            <person name="Neunemann D."/>
            <person name="Ongeri F."/>
            <person name="Pauchet Y."/>
            <person name="Pu L.L."/>
            <person name="Pyrousis I."/>
            <person name="Rao X.J."/>
            <person name="Redding A."/>
            <person name="Roesel C."/>
            <person name="Sanchez-Gracia A."/>
            <person name="Schaack S."/>
            <person name="Shukla A."/>
            <person name="Tetreau G."/>
            <person name="Wang Y."/>
            <person name="Xiong G.H."/>
            <person name="Traut W."/>
            <person name="Walsh T.K."/>
            <person name="Worley K.C."/>
            <person name="Wu D."/>
            <person name="Wu W."/>
            <person name="Wu Y.Q."/>
            <person name="Zhang X."/>
            <person name="Zou Z."/>
            <person name="Zucker H."/>
            <person name="Briscoe A.D."/>
            <person name="Burmester T."/>
            <person name="Clem R.J."/>
            <person name="Feyereisen R."/>
            <person name="Grimmelikhuijzen C.J.P."/>
            <person name="Hamodrakas S.J."/>
            <person name="Hansson B.S."/>
            <person name="Huguet E."/>
            <person name="Jermiin L.S."/>
            <person name="Lan Q."/>
            <person name="Lehman H.K."/>
            <person name="Lorenzen M."/>
            <person name="Merzendorfer H."/>
            <person name="Michalopoulos I."/>
            <person name="Morton D.B."/>
            <person name="Muthukrishnan S."/>
            <person name="Oakeshott J.G."/>
            <person name="Palmer W."/>
            <person name="Park Y."/>
            <person name="Passarelli A.L."/>
            <person name="Rozas J."/>
            <person name="Schwartz L.M."/>
            <person name="Smith W."/>
            <person name="Southgate A."/>
            <person name="Vilcinskas A."/>
            <person name="Vogt R."/>
            <person name="Wang P."/>
            <person name="Werren J."/>
            <person name="Yu X.Q."/>
            <person name="Zhou J.J."/>
            <person name="Brown S.J."/>
            <person name="Scherer S.E."/>
            <person name="Richards S."/>
            <person name="Blissard G.W."/>
        </authorList>
    </citation>
    <scope>NUCLEOTIDE SEQUENCE</scope>
</reference>
<feature type="domain" description="Ricin B lectin" evidence="17">
    <location>
        <begin position="459"/>
        <end position="579"/>
    </location>
</feature>
<evidence type="ECO:0000256" key="12">
    <source>
        <dbReference type="ARBA" id="ARBA00023034"/>
    </source>
</evidence>
<dbReference type="Gene3D" id="3.90.550.10">
    <property type="entry name" value="Spore Coat Polysaccharide Biosynthesis Protein SpsA, Chain A"/>
    <property type="match status" value="1"/>
</dbReference>
<gene>
    <name evidence="18" type="ORF">O3G_MSEX001408</name>
</gene>
<evidence type="ECO:0000256" key="11">
    <source>
        <dbReference type="ARBA" id="ARBA00022989"/>
    </source>
</evidence>
<keyword evidence="8" id="KW-0479">Metal-binding</keyword>
<evidence type="ECO:0000256" key="3">
    <source>
        <dbReference type="ARBA" id="ARBA00004922"/>
    </source>
</evidence>
<dbReference type="SMART" id="SM00458">
    <property type="entry name" value="RICIN"/>
    <property type="match status" value="1"/>
</dbReference>
<evidence type="ECO:0000256" key="5">
    <source>
        <dbReference type="ARBA" id="ARBA00022676"/>
    </source>
</evidence>